<protein>
    <recommendedName>
        <fullName evidence="1">Myb/SANT-like domain-containing protein</fullName>
    </recommendedName>
</protein>
<keyword evidence="3" id="KW-1185">Reference proteome</keyword>
<proteinExistence type="predicted"/>
<sequence>MGDYIAKTNWTPSMTRYFIELLKEQVLRAHMTALFKQKFGVQYHTDVLKNRFKTLGRKYDAITTLLNNGFLWDRTRHMVVAAHDNMWNTYIKAHPDARSYRTNSTPFYDDLCVIYGSSPVEDVTVHDEEYMEDDFLIGTLGESPAIERDTAYDIEDSSHADEEAVWQISTEEKEGAEIGFCEVENLVHSSEMPNKQNEKVLSDQGAFATEGSSKVELTRHRKQYLCVRGLLGHGGFEWDKTLQMVKADAHVWDDYIKAHPDARQYRVRPVPHYKDLCIVYGDTYISGRNNNLSGDPVHNVQEDSSYLNSDILNQHNKRLLKTHQSMIDAIQEIRSAVTLLAEKTRETTLRALPDIDEELFLDACDFLEVDAKRAKMFVLLDGSLQKKWLLNFALRRPPNVYYSHEVFCHENKFGQRRHGNG</sequence>
<dbReference type="PANTHER" id="PTHR46929">
    <property type="entry name" value="EXPRESSED PROTEIN"/>
    <property type="match status" value="1"/>
</dbReference>
<name>A0AAD4S1Z5_9MAGN</name>
<evidence type="ECO:0000313" key="3">
    <source>
        <dbReference type="Proteomes" id="UP001202328"/>
    </source>
</evidence>
<comment type="caution">
    <text evidence="2">The sequence shown here is derived from an EMBL/GenBank/DDBJ whole genome shotgun (WGS) entry which is preliminary data.</text>
</comment>
<dbReference type="PANTHER" id="PTHR46929:SF11">
    <property type="entry name" value="MYB_SANT-LIKE DNA-BINDING DOMAIN PROTEIN"/>
    <property type="match status" value="1"/>
</dbReference>
<dbReference type="Pfam" id="PF12776">
    <property type="entry name" value="Myb_DNA-bind_3"/>
    <property type="match status" value="2"/>
</dbReference>
<dbReference type="InterPro" id="IPR024752">
    <property type="entry name" value="Myb/SANT-like_dom"/>
</dbReference>
<gene>
    <name evidence="2" type="ORF">MKW98_019934</name>
</gene>
<dbReference type="AlphaFoldDB" id="A0AAD4S1Z5"/>
<dbReference type="Proteomes" id="UP001202328">
    <property type="component" value="Unassembled WGS sequence"/>
</dbReference>
<evidence type="ECO:0000313" key="2">
    <source>
        <dbReference type="EMBL" id="KAI3851935.1"/>
    </source>
</evidence>
<evidence type="ECO:0000259" key="1">
    <source>
        <dbReference type="Pfam" id="PF12776"/>
    </source>
</evidence>
<feature type="domain" description="Myb/SANT-like" evidence="1">
    <location>
        <begin position="199"/>
        <end position="255"/>
    </location>
</feature>
<feature type="domain" description="Myb/SANT-like" evidence="1">
    <location>
        <begin position="9"/>
        <end position="90"/>
    </location>
</feature>
<dbReference type="EMBL" id="JAJJMB010015809">
    <property type="protein sequence ID" value="KAI3851935.1"/>
    <property type="molecule type" value="Genomic_DNA"/>
</dbReference>
<reference evidence="2" key="1">
    <citation type="submission" date="2022-04" db="EMBL/GenBank/DDBJ databases">
        <title>A functionally conserved STORR gene fusion in Papaver species that diverged 16.8 million years ago.</title>
        <authorList>
            <person name="Catania T."/>
        </authorList>
    </citation>
    <scope>NUCLEOTIDE SEQUENCE</scope>
    <source>
        <strain evidence="2">S-188037</strain>
    </source>
</reference>
<organism evidence="2 3">
    <name type="scientific">Papaver atlanticum</name>
    <dbReference type="NCBI Taxonomy" id="357466"/>
    <lineage>
        <taxon>Eukaryota</taxon>
        <taxon>Viridiplantae</taxon>
        <taxon>Streptophyta</taxon>
        <taxon>Embryophyta</taxon>
        <taxon>Tracheophyta</taxon>
        <taxon>Spermatophyta</taxon>
        <taxon>Magnoliopsida</taxon>
        <taxon>Ranunculales</taxon>
        <taxon>Papaveraceae</taxon>
        <taxon>Papaveroideae</taxon>
        <taxon>Papaver</taxon>
    </lineage>
</organism>
<accession>A0AAD4S1Z5</accession>